<evidence type="ECO:0000256" key="2">
    <source>
        <dbReference type="SAM" id="MobiDB-lite"/>
    </source>
</evidence>
<evidence type="ECO:0000313" key="3">
    <source>
        <dbReference type="EMBL" id="CAK9024880.1"/>
    </source>
</evidence>
<dbReference type="Proteomes" id="UP001642464">
    <property type="component" value="Unassembled WGS sequence"/>
</dbReference>
<gene>
    <name evidence="3" type="ORF">SCF082_LOCUS16819</name>
</gene>
<evidence type="ECO:0000256" key="1">
    <source>
        <dbReference type="SAM" id="Coils"/>
    </source>
</evidence>
<feature type="non-terminal residue" evidence="3">
    <location>
        <position position="94"/>
    </location>
</feature>
<feature type="non-terminal residue" evidence="3">
    <location>
        <position position="1"/>
    </location>
</feature>
<reference evidence="3 4" key="1">
    <citation type="submission" date="2024-02" db="EMBL/GenBank/DDBJ databases">
        <authorList>
            <person name="Chen Y."/>
            <person name="Shah S."/>
            <person name="Dougan E. K."/>
            <person name="Thang M."/>
            <person name="Chan C."/>
        </authorList>
    </citation>
    <scope>NUCLEOTIDE SEQUENCE [LARGE SCALE GENOMIC DNA]</scope>
</reference>
<evidence type="ECO:0008006" key="5">
    <source>
        <dbReference type="Google" id="ProtNLM"/>
    </source>
</evidence>
<keyword evidence="4" id="KW-1185">Reference proteome</keyword>
<sequence>DLVEKPQEEVLKEVAHEEGEEEELLEDDVVVEPDPGADLSDQVPVAKEEVDSICLPEKEVNEEVDQKEEVKQVEQEAKAVELEVEQKEDQEVKE</sequence>
<feature type="coiled-coil region" evidence="1">
    <location>
        <begin position="57"/>
        <end position="90"/>
    </location>
</feature>
<feature type="compositionally biased region" description="Basic and acidic residues" evidence="2">
    <location>
        <begin position="1"/>
        <end position="17"/>
    </location>
</feature>
<organism evidence="3 4">
    <name type="scientific">Durusdinium trenchii</name>
    <dbReference type="NCBI Taxonomy" id="1381693"/>
    <lineage>
        <taxon>Eukaryota</taxon>
        <taxon>Sar</taxon>
        <taxon>Alveolata</taxon>
        <taxon>Dinophyceae</taxon>
        <taxon>Suessiales</taxon>
        <taxon>Symbiodiniaceae</taxon>
        <taxon>Durusdinium</taxon>
    </lineage>
</organism>
<proteinExistence type="predicted"/>
<accession>A0ABP0KDK6</accession>
<keyword evidence="1" id="KW-0175">Coiled coil</keyword>
<comment type="caution">
    <text evidence="3">The sequence shown here is derived from an EMBL/GenBank/DDBJ whole genome shotgun (WGS) entry which is preliminary data.</text>
</comment>
<protein>
    <recommendedName>
        <fullName evidence="5">Pinin</fullName>
    </recommendedName>
</protein>
<evidence type="ECO:0000313" key="4">
    <source>
        <dbReference type="Proteomes" id="UP001642464"/>
    </source>
</evidence>
<feature type="region of interest" description="Disordered" evidence="2">
    <location>
        <begin position="1"/>
        <end position="25"/>
    </location>
</feature>
<dbReference type="EMBL" id="CAXAMM010011057">
    <property type="protein sequence ID" value="CAK9024880.1"/>
    <property type="molecule type" value="Genomic_DNA"/>
</dbReference>
<name>A0ABP0KDK6_9DINO</name>